<gene>
    <name evidence="2" type="ORF">HW561_22820</name>
</gene>
<protein>
    <recommendedName>
        <fullName evidence="1">ATPase BadF/BadG/BcrA/BcrD type domain-containing protein</fullName>
    </recommendedName>
</protein>
<proteinExistence type="predicted"/>
<keyword evidence="3" id="KW-1185">Reference proteome</keyword>
<dbReference type="CDD" id="cd24082">
    <property type="entry name" value="ASKHA_NBD_GspK-like"/>
    <property type="match status" value="1"/>
</dbReference>
<evidence type="ECO:0000313" key="3">
    <source>
        <dbReference type="Proteomes" id="UP000630805"/>
    </source>
</evidence>
<name>A0ABX2PWM4_9RHOB</name>
<evidence type="ECO:0000259" key="1">
    <source>
        <dbReference type="Pfam" id="PF01869"/>
    </source>
</evidence>
<feature type="domain" description="ATPase BadF/BadG/BcrA/BcrD type" evidence="1">
    <location>
        <begin position="10"/>
        <end position="255"/>
    </location>
</feature>
<dbReference type="Gene3D" id="3.30.420.40">
    <property type="match status" value="2"/>
</dbReference>
<dbReference type="PANTHER" id="PTHR43190">
    <property type="entry name" value="N-ACETYL-D-GLUCOSAMINE KINASE"/>
    <property type="match status" value="1"/>
</dbReference>
<dbReference type="InterPro" id="IPR052519">
    <property type="entry name" value="Euk-type_GlcNAc_Kinase"/>
</dbReference>
<dbReference type="SUPFAM" id="SSF53067">
    <property type="entry name" value="Actin-like ATPase domain"/>
    <property type="match status" value="2"/>
</dbReference>
<organism evidence="2 3">
    <name type="scientific">Ruegeria haliotis</name>
    <dbReference type="NCBI Taxonomy" id="2747601"/>
    <lineage>
        <taxon>Bacteria</taxon>
        <taxon>Pseudomonadati</taxon>
        <taxon>Pseudomonadota</taxon>
        <taxon>Alphaproteobacteria</taxon>
        <taxon>Rhodobacterales</taxon>
        <taxon>Roseobacteraceae</taxon>
        <taxon>Ruegeria</taxon>
    </lineage>
</organism>
<sequence length="298" mass="30597">MSDSAYTLIIGVDGGGTGCRAAIGTTRDGVLATAQGGRANASSDFELAIRNINATVSEAAAIAGLSEDRLSDASAHLGLAGVMTRRDGLRVSDALHFNKSIVTDDRTTALYGALGGKDGFLLSVGTGTIAAAKKGGVDKAVGGWGFQVSDQASGAWLGRKALEQVLLCHDGLAEHTNLTRALLSKFDSNPCKISSFSTNAKPGDFGALAPEIVAAARGGDQWARSIMQSGADHLLRCLEALEFQSGQPICMTGGVGPHYADYLPPMTLIGRQGCLGSALDGAFQLAKRAVVNTEEAAS</sequence>
<comment type="caution">
    <text evidence="2">The sequence shown here is derived from an EMBL/GenBank/DDBJ whole genome shotgun (WGS) entry which is preliminary data.</text>
</comment>
<accession>A0ABX2PWM4</accession>
<evidence type="ECO:0000313" key="2">
    <source>
        <dbReference type="EMBL" id="NVO58614.1"/>
    </source>
</evidence>
<dbReference type="InterPro" id="IPR002731">
    <property type="entry name" value="ATPase_BadF"/>
</dbReference>
<dbReference type="InterPro" id="IPR043129">
    <property type="entry name" value="ATPase_NBD"/>
</dbReference>
<dbReference type="EMBL" id="JABXWT010000036">
    <property type="protein sequence ID" value="NVO58614.1"/>
    <property type="molecule type" value="Genomic_DNA"/>
</dbReference>
<dbReference type="PANTHER" id="PTHR43190:SF3">
    <property type="entry name" value="N-ACETYL-D-GLUCOSAMINE KINASE"/>
    <property type="match status" value="1"/>
</dbReference>
<dbReference type="Proteomes" id="UP000630805">
    <property type="component" value="Unassembled WGS sequence"/>
</dbReference>
<dbReference type="RefSeq" id="WP_176867655.1">
    <property type="nucleotide sequence ID" value="NZ_JABXWT010000036.1"/>
</dbReference>
<reference evidence="2 3" key="1">
    <citation type="submission" date="2020-06" db="EMBL/GenBank/DDBJ databases">
        <authorList>
            <person name="Cao W.R."/>
        </authorList>
    </citation>
    <scope>NUCLEOTIDE SEQUENCE [LARGE SCALE GENOMIC DNA]</scope>
    <source>
        <strain evidence="2 3">B1Z28</strain>
    </source>
</reference>
<dbReference type="Pfam" id="PF01869">
    <property type="entry name" value="BcrAD_BadFG"/>
    <property type="match status" value="1"/>
</dbReference>